<dbReference type="Proteomes" id="UP001284601">
    <property type="component" value="Unassembled WGS sequence"/>
</dbReference>
<comment type="cofactor">
    <cofactor evidence="1">
        <name>NAD(+)</name>
        <dbReference type="ChEBI" id="CHEBI:57540"/>
    </cofactor>
</comment>
<evidence type="ECO:0000256" key="5">
    <source>
        <dbReference type="SAM" id="SignalP"/>
    </source>
</evidence>
<dbReference type="SMART" id="SM00997">
    <property type="entry name" value="AdoHcyase_NAD"/>
    <property type="match status" value="1"/>
</dbReference>
<dbReference type="InterPro" id="IPR015878">
    <property type="entry name" value="Ado_hCys_hydrolase_NAD-bd"/>
</dbReference>
<evidence type="ECO:0000313" key="8">
    <source>
        <dbReference type="Proteomes" id="UP001284601"/>
    </source>
</evidence>
<dbReference type="InterPro" id="IPR000043">
    <property type="entry name" value="Adenosylhomocysteinase-like"/>
</dbReference>
<evidence type="ECO:0000256" key="4">
    <source>
        <dbReference type="ARBA" id="ARBA00023027"/>
    </source>
</evidence>
<keyword evidence="4" id="KW-0520">NAD</keyword>
<dbReference type="InterPro" id="IPR020082">
    <property type="entry name" value="S-Ado-L-homoCys_hydrolase_CS"/>
</dbReference>
<comment type="similarity">
    <text evidence="2">Belongs to the adenosylhomocysteinase family.</text>
</comment>
<dbReference type="RefSeq" id="WP_318595971.1">
    <property type="nucleotide sequence ID" value="NZ_JAWSTH010000008.1"/>
</dbReference>
<dbReference type="SMART" id="SM00996">
    <property type="entry name" value="AdoHcyase"/>
    <property type="match status" value="1"/>
</dbReference>
<evidence type="ECO:0000256" key="3">
    <source>
        <dbReference type="ARBA" id="ARBA00022563"/>
    </source>
</evidence>
<dbReference type="Gene3D" id="3.40.50.720">
    <property type="entry name" value="NAD(P)-binding Rossmann-like Domain"/>
    <property type="match status" value="1"/>
</dbReference>
<dbReference type="PANTHER" id="PTHR23420">
    <property type="entry name" value="ADENOSYLHOMOCYSTEINASE"/>
    <property type="match status" value="1"/>
</dbReference>
<dbReference type="InterPro" id="IPR042172">
    <property type="entry name" value="Adenosylhomocyst_ase-like_sf"/>
</dbReference>
<dbReference type="Gene3D" id="3.40.50.1480">
    <property type="entry name" value="Adenosylhomocysteinase-like"/>
    <property type="match status" value="1"/>
</dbReference>
<dbReference type="NCBIfam" id="NF004005">
    <property type="entry name" value="PRK05476.2-3"/>
    <property type="match status" value="1"/>
</dbReference>
<evidence type="ECO:0000256" key="2">
    <source>
        <dbReference type="ARBA" id="ARBA00007122"/>
    </source>
</evidence>
<name>A0ABU4HKB8_9ACTN</name>
<keyword evidence="3" id="KW-0554">One-carbon metabolism</keyword>
<dbReference type="Pfam" id="PF00670">
    <property type="entry name" value="AdoHcyase_NAD"/>
    <property type="match status" value="1"/>
</dbReference>
<dbReference type="SUPFAM" id="SSF52283">
    <property type="entry name" value="Formate/glycerate dehydrogenase catalytic domain-like"/>
    <property type="match status" value="1"/>
</dbReference>
<feature type="signal peptide" evidence="5">
    <location>
        <begin position="1"/>
        <end position="19"/>
    </location>
</feature>
<gene>
    <name evidence="7" type="ORF">R7226_05165</name>
</gene>
<dbReference type="PROSITE" id="PS00739">
    <property type="entry name" value="ADOHCYASE_2"/>
    <property type="match status" value="1"/>
</dbReference>
<protein>
    <submittedName>
        <fullName evidence="7">Adenosylhomocysteinase</fullName>
    </submittedName>
</protein>
<sequence>MSGGAARIAWARARMPVLAAVASPGGSAAPGADGDGLSTLADRRIAISLPLDPTTAVLALTLRDAGAQVAVHAPAAETDDAVADALAHAGIAVFARSDATAPAAAVALLDGLLDTRPDLLVDDGAHALRRVHDVRRDVLATLRGGSEQTTSGVRPLRELAAAGELAIPVLAVDDARTKRIADNGHGTGQSCVAAVLDVSGILLGGKAVAVAGYGPVGRGVARHAAALGARVTVSEIDPHRALEALLDGHAVAPLARAAQTADLLFSATGIARTVRLDVLRALPDGALVAVAGGVAGEVDVGALRAAAGGSPQPLARDLDAYRLDGRRLLLVAGGECVNVAAAEGNPIEAMDCSLALQALALAHLAGDGAGLAPGLHPLPAELDARVARLRLAAAGAELEPRSATERMARDWR</sequence>
<dbReference type="EMBL" id="JAWSTH010000008">
    <property type="protein sequence ID" value="MDW5593712.1"/>
    <property type="molecule type" value="Genomic_DNA"/>
</dbReference>
<dbReference type="SUPFAM" id="SSF51735">
    <property type="entry name" value="NAD(P)-binding Rossmann-fold domains"/>
    <property type="match status" value="1"/>
</dbReference>
<keyword evidence="8" id="KW-1185">Reference proteome</keyword>
<keyword evidence="5" id="KW-0732">Signal</keyword>
<feature type="domain" description="S-adenosyl-L-homocysteine hydrolase NAD binding" evidence="6">
    <location>
        <begin position="183"/>
        <end position="344"/>
    </location>
</feature>
<dbReference type="Pfam" id="PF05221">
    <property type="entry name" value="AdoHcyase"/>
    <property type="match status" value="2"/>
</dbReference>
<proteinExistence type="inferred from homology"/>
<evidence type="ECO:0000313" key="7">
    <source>
        <dbReference type="EMBL" id="MDW5593712.1"/>
    </source>
</evidence>
<reference evidence="8" key="1">
    <citation type="submission" date="2023-07" db="EMBL/GenBank/DDBJ databases">
        <title>Conexibacter stalactiti sp. nov., isolated from stalactites in a lava cave and emended description of the genus Conexibacter.</title>
        <authorList>
            <person name="Lee S.D."/>
        </authorList>
    </citation>
    <scope>NUCLEOTIDE SEQUENCE [LARGE SCALE GENOMIC DNA]</scope>
    <source>
        <strain evidence="8">KCTC 39840</strain>
    </source>
</reference>
<reference evidence="7 8" key="2">
    <citation type="submission" date="2023-10" db="EMBL/GenBank/DDBJ databases">
        <authorList>
            <person name="Han X.F."/>
        </authorList>
    </citation>
    <scope>NUCLEOTIDE SEQUENCE [LARGE SCALE GENOMIC DNA]</scope>
    <source>
        <strain evidence="7 8">KCTC 39840</strain>
    </source>
</reference>
<feature type="chain" id="PRO_5046944369" evidence="5">
    <location>
        <begin position="20"/>
        <end position="412"/>
    </location>
</feature>
<comment type="caution">
    <text evidence="7">The sequence shown here is derived from an EMBL/GenBank/DDBJ whole genome shotgun (WGS) entry which is preliminary data.</text>
</comment>
<dbReference type="PANTHER" id="PTHR23420:SF0">
    <property type="entry name" value="ADENOSYLHOMOCYSTEINASE"/>
    <property type="match status" value="1"/>
</dbReference>
<organism evidence="7 8">
    <name type="scientific">Conexibacter stalactiti</name>
    <dbReference type="NCBI Taxonomy" id="1940611"/>
    <lineage>
        <taxon>Bacteria</taxon>
        <taxon>Bacillati</taxon>
        <taxon>Actinomycetota</taxon>
        <taxon>Thermoleophilia</taxon>
        <taxon>Solirubrobacterales</taxon>
        <taxon>Conexibacteraceae</taxon>
        <taxon>Conexibacter</taxon>
    </lineage>
</organism>
<dbReference type="InterPro" id="IPR036291">
    <property type="entry name" value="NAD(P)-bd_dom_sf"/>
</dbReference>
<accession>A0ABU4HKB8</accession>
<evidence type="ECO:0000259" key="6">
    <source>
        <dbReference type="SMART" id="SM00997"/>
    </source>
</evidence>
<evidence type="ECO:0000256" key="1">
    <source>
        <dbReference type="ARBA" id="ARBA00001911"/>
    </source>
</evidence>